<comment type="caution">
    <text evidence="1">The sequence shown here is derived from an EMBL/GenBank/DDBJ whole genome shotgun (WGS) entry which is preliminary data.</text>
</comment>
<gene>
    <name evidence="1" type="ORF">DVS81_02775</name>
</gene>
<evidence type="ECO:0008006" key="3">
    <source>
        <dbReference type="Google" id="ProtNLM"/>
    </source>
</evidence>
<dbReference type="Proteomes" id="UP000253831">
    <property type="component" value="Unassembled WGS sequence"/>
</dbReference>
<sequence>MSDALAYRIEIGRQTASSDAAQSRRQLLSLLVRLGMDGAGGVCELLFGDPETTAPQAGEALRVDLDAGNGLRKVFTGTVDTVRIDAGGQHVTAYDDLRKLASLETEASYENVDVDFVIKDVLQQAGVTTGRITKGFNLPSYVLSRSPGALRQVLDLADWCGADLFTDGEGKAHFVTPGEQGAAHGFEYTMNLLQIEIRATPPIHDSVEIFGEGAAGSQGADKFCWLASDLAGVSGRAAIDPQGTVAVGQTGQRPRRLTLGVVRSGEAAQHVAEAQMRALASRWLRGRLEVIGRPGVMPGDRVRLVGIPPRHAAAELLSGPHALRVRQVSHVLSRRRGFVTRMEF</sequence>
<organism evidence="1 2">
    <name type="scientific">Candidatus Accumulibacter meliphilus</name>
    <dbReference type="NCBI Taxonomy" id="2211374"/>
    <lineage>
        <taxon>Bacteria</taxon>
        <taxon>Pseudomonadati</taxon>
        <taxon>Pseudomonadota</taxon>
        <taxon>Betaproteobacteria</taxon>
        <taxon>Candidatus Accumulibacter</taxon>
    </lineage>
</organism>
<dbReference type="EMBL" id="QPGA01000002">
    <property type="protein sequence ID" value="RDE52171.1"/>
    <property type="molecule type" value="Genomic_DNA"/>
</dbReference>
<reference evidence="1 2" key="1">
    <citation type="submission" date="2018-05" db="EMBL/GenBank/DDBJ databases">
        <title>Integrated omic analyses show evidence that a Ca. Accumulibacter phosphatis strain performs denitrification under micro-aerobic conditions.</title>
        <authorList>
            <person name="Camejo P.Y."/>
            <person name="Katherine M.D."/>
            <person name="Daniel N.R."/>
        </authorList>
    </citation>
    <scope>NUCLEOTIDE SEQUENCE [LARGE SCALE GENOMIC DNA]</scope>
    <source>
        <strain evidence="1">UW-LDO-IC</strain>
    </source>
</reference>
<protein>
    <recommendedName>
        <fullName evidence="3">Phage protein D</fullName>
    </recommendedName>
</protein>
<dbReference type="SUPFAM" id="SSF69279">
    <property type="entry name" value="Phage tail proteins"/>
    <property type="match status" value="1"/>
</dbReference>
<proteinExistence type="predicted"/>
<name>A0A369XPU0_9PROT</name>
<accession>A0A369XPU0</accession>
<dbReference type="AlphaFoldDB" id="A0A369XPU0"/>
<evidence type="ECO:0000313" key="1">
    <source>
        <dbReference type="EMBL" id="RDE52171.1"/>
    </source>
</evidence>
<evidence type="ECO:0000313" key="2">
    <source>
        <dbReference type="Proteomes" id="UP000253831"/>
    </source>
</evidence>